<proteinExistence type="predicted"/>
<keyword evidence="7" id="KW-1133">Transmembrane helix</keyword>
<evidence type="ECO:0000256" key="5">
    <source>
        <dbReference type="ARBA" id="ARBA00023157"/>
    </source>
</evidence>
<evidence type="ECO:0000256" key="6">
    <source>
        <dbReference type="ARBA" id="ARBA00023170"/>
    </source>
</evidence>
<keyword evidence="6 9" id="KW-0675">Receptor</keyword>
<dbReference type="AlphaFoldDB" id="A0AAV1GHD3"/>
<dbReference type="Proteomes" id="UP001178508">
    <property type="component" value="Chromosome 14"/>
</dbReference>
<gene>
    <name evidence="9" type="ORF">XNOV1_A012151</name>
</gene>
<dbReference type="EMBL" id="OY660877">
    <property type="protein sequence ID" value="CAJ1072858.1"/>
    <property type="molecule type" value="Genomic_DNA"/>
</dbReference>
<comment type="subcellular location">
    <subcellularLocation>
        <location evidence="1">Cell membrane</location>
        <topology evidence="1">Single-pass type I membrane protein</topology>
    </subcellularLocation>
</comment>
<dbReference type="InterPro" id="IPR042340">
    <property type="entry name" value="FCER1G"/>
</dbReference>
<keyword evidence="7" id="KW-0472">Membrane</keyword>
<feature type="transmembrane region" description="Helical" evidence="7">
    <location>
        <begin position="27"/>
        <end position="45"/>
    </location>
</feature>
<keyword evidence="5" id="KW-1015">Disulfide bond</keyword>
<organism evidence="9 10">
    <name type="scientific">Xyrichtys novacula</name>
    <name type="common">Pearly razorfish</name>
    <name type="synonym">Hemipteronotus novacula</name>
    <dbReference type="NCBI Taxonomy" id="13765"/>
    <lineage>
        <taxon>Eukaryota</taxon>
        <taxon>Metazoa</taxon>
        <taxon>Chordata</taxon>
        <taxon>Craniata</taxon>
        <taxon>Vertebrata</taxon>
        <taxon>Euteleostomi</taxon>
        <taxon>Actinopterygii</taxon>
        <taxon>Neopterygii</taxon>
        <taxon>Teleostei</taxon>
        <taxon>Neoteleostei</taxon>
        <taxon>Acanthomorphata</taxon>
        <taxon>Eupercaria</taxon>
        <taxon>Labriformes</taxon>
        <taxon>Labridae</taxon>
        <taxon>Xyrichtys</taxon>
    </lineage>
</organism>
<feature type="chain" id="PRO_5043751645" evidence="8">
    <location>
        <begin position="20"/>
        <end position="92"/>
    </location>
</feature>
<evidence type="ECO:0000256" key="3">
    <source>
        <dbReference type="ARBA" id="ARBA00022553"/>
    </source>
</evidence>
<dbReference type="GO" id="GO:0032998">
    <property type="term" value="C:Fc-epsilon receptor I complex"/>
    <property type="evidence" value="ECO:0007669"/>
    <property type="project" value="InterPro"/>
</dbReference>
<keyword evidence="7" id="KW-0812">Transmembrane</keyword>
<evidence type="ECO:0000256" key="2">
    <source>
        <dbReference type="ARBA" id="ARBA00022475"/>
    </source>
</evidence>
<dbReference type="PANTHER" id="PTHR16803">
    <property type="entry name" value="HIGH AFFINITY IMMUNOGLOBULIN EPSILON RECEPTOR GAMMA-SUBUNIT"/>
    <property type="match status" value="1"/>
</dbReference>
<keyword evidence="2" id="KW-1003">Cell membrane</keyword>
<keyword evidence="8" id="KW-0732">Signal</keyword>
<feature type="signal peptide" evidence="8">
    <location>
        <begin position="1"/>
        <end position="19"/>
    </location>
</feature>
<dbReference type="Pfam" id="PF11628">
    <property type="entry name" value="TCR_zetazeta"/>
    <property type="match status" value="1"/>
</dbReference>
<keyword evidence="4" id="KW-0391">Immunity</keyword>
<evidence type="ECO:0000256" key="7">
    <source>
        <dbReference type="SAM" id="Phobius"/>
    </source>
</evidence>
<evidence type="ECO:0000313" key="9">
    <source>
        <dbReference type="EMBL" id="CAJ1072858.1"/>
    </source>
</evidence>
<dbReference type="PANTHER" id="PTHR16803:SF0">
    <property type="entry name" value="HIGH AFFINITY IMMUNOGLOBULIN EPSILON RECEPTOR SUBUNIT GAMMA"/>
    <property type="match status" value="1"/>
</dbReference>
<dbReference type="GO" id="GO:0002376">
    <property type="term" value="P:immune system process"/>
    <property type="evidence" value="ECO:0007669"/>
    <property type="project" value="UniProtKB-KW"/>
</dbReference>
<evidence type="ECO:0000313" key="10">
    <source>
        <dbReference type="Proteomes" id="UP001178508"/>
    </source>
</evidence>
<evidence type="ECO:0000256" key="8">
    <source>
        <dbReference type="SAM" id="SignalP"/>
    </source>
</evidence>
<name>A0AAV1GHD3_XYRNO</name>
<evidence type="ECO:0000256" key="4">
    <source>
        <dbReference type="ARBA" id="ARBA00022859"/>
    </source>
</evidence>
<reference evidence="9" key="1">
    <citation type="submission" date="2023-08" db="EMBL/GenBank/DDBJ databases">
        <authorList>
            <person name="Alioto T."/>
            <person name="Alioto T."/>
            <person name="Gomez Garrido J."/>
        </authorList>
    </citation>
    <scope>NUCLEOTIDE SEQUENCE</scope>
</reference>
<dbReference type="InterPro" id="IPR021663">
    <property type="entry name" value="CD3_zeta/IgE_Fc_rcpt_gamma"/>
</dbReference>
<evidence type="ECO:0000256" key="1">
    <source>
        <dbReference type="ARBA" id="ARBA00004251"/>
    </source>
</evidence>
<dbReference type="GO" id="GO:0019767">
    <property type="term" value="F:IgE receptor activity"/>
    <property type="evidence" value="ECO:0007669"/>
    <property type="project" value="InterPro"/>
</dbReference>
<keyword evidence="3" id="KW-0597">Phosphoprotein</keyword>
<protein>
    <submittedName>
        <fullName evidence="9">Fc receptor, IgE, high affinity I, gamma polypeptide like</fullName>
    </submittedName>
</protein>
<keyword evidence="10" id="KW-1185">Reference proteome</keyword>
<sequence>MRALVFAAFLMINPTCTEATGDMNYCYILDGILILYGIILTILYCQLRMGKSKKAAALNPEKKPAEGGIYAGLTTKSSDVYETIKTDKKPVF</sequence>
<accession>A0AAV1GHD3</accession>